<feature type="transmembrane region" description="Helical" evidence="3">
    <location>
        <begin position="247"/>
        <end position="272"/>
    </location>
</feature>
<dbReference type="PROSITE" id="PS52013">
    <property type="entry name" value="ZF_C6H2"/>
    <property type="match status" value="1"/>
</dbReference>
<keyword evidence="1" id="KW-0862">Zinc</keyword>
<dbReference type="Proteomes" id="UP000195521">
    <property type="component" value="Unassembled WGS sequence"/>
</dbReference>
<sequence>MSICSGCGTETDATICCPICLQNNKKIFYCTQECFEKNYREHKKIHYFIKMTSSEQMQNRMLEQEERSKKGNLPVIILADENGGVNVGEIVERPTFSSDDISLNNGGNTNGNAGYDNYNYEISDTQMDSKEYKKNGKNSKFENFYRKKNNNKYKSISKNEHLFDEKSEQNENNNESYKGNYKRSKISTYMNKLSGYLFWNKYHMILPYYNDISVNLDKINSKNIKGKHKLSDKKILEIKKQLKMKKFVQLTILLVVISVIVILATCIFSYILETSQKNIQINSENLLNKHNTAKNLDMLEMKSYINVIEDLRKEIYEMKEVLYMHNVFLNKNFNLNTSYTLFNNFSKKKPSASTAHGKKTADKLGSLTSHLFYDNQPSSSDGVYNNGNVEEDRKNDSLDVNSILLTQHRYDINDIHEINNTIEGGITNEQGNKKTYELFSKDEEQTHQPQMRDVTETFRSNEVEYTENNLKESVIHTNGEMEIGQSKEHTDDRRHMIGNEKYFHIEKANEKSEDSFADENEIVQENVKNFIKNHNIPNNFEQATISNVIVNEEKFINSKNMISENKDTTTRDENMDVKKKLNENVINSHETQLKHKKYNSKVEDDLGGDSTERKFIGSKLNKKKQNTI</sequence>
<dbReference type="InterPro" id="IPR031615">
    <property type="entry name" value="Zfn-C6H2"/>
</dbReference>
<dbReference type="OrthoDB" id="3209743at2759"/>
<keyword evidence="3" id="KW-0812">Transmembrane</keyword>
<keyword evidence="3" id="KW-0472">Membrane</keyword>
<dbReference type="OMA" id="TSHLFYD"/>
<comment type="similarity">
    <text evidence="1">Belongs to the peptidase M24A family. Methionine aminopeptidase type 1 subfamily.</text>
</comment>
<protein>
    <recommendedName>
        <fullName evidence="4">C6H2-type domain-containing protein</fullName>
    </recommendedName>
</protein>
<feature type="region of interest" description="Disordered" evidence="2">
    <location>
        <begin position="590"/>
        <end position="628"/>
    </location>
</feature>
<dbReference type="GO" id="GO:0008270">
    <property type="term" value="F:zinc ion binding"/>
    <property type="evidence" value="ECO:0007669"/>
    <property type="project" value="UniProtKB-KW"/>
</dbReference>
<proteinExistence type="inferred from homology"/>
<keyword evidence="6" id="KW-1185">Reference proteome</keyword>
<organism evidence="5 6">
    <name type="scientific">Plasmodium gonderi</name>
    <dbReference type="NCBI Taxonomy" id="77519"/>
    <lineage>
        <taxon>Eukaryota</taxon>
        <taxon>Sar</taxon>
        <taxon>Alveolata</taxon>
        <taxon>Apicomplexa</taxon>
        <taxon>Aconoidasida</taxon>
        <taxon>Haemosporida</taxon>
        <taxon>Plasmodiidae</taxon>
        <taxon>Plasmodium</taxon>
        <taxon>Plasmodium (Plasmodium)</taxon>
    </lineage>
</organism>
<reference evidence="6" key="1">
    <citation type="submission" date="2017-04" db="EMBL/GenBank/DDBJ databases">
        <title>Plasmodium gonderi genome.</title>
        <authorList>
            <person name="Arisue N."/>
            <person name="Honma H."/>
            <person name="Kawai S."/>
            <person name="Tougan T."/>
            <person name="Tanabe K."/>
            <person name="Horii T."/>
        </authorList>
    </citation>
    <scope>NUCLEOTIDE SEQUENCE [LARGE SCALE GENOMIC DNA]</scope>
    <source>
        <strain evidence="6">ATCC 30045</strain>
    </source>
</reference>
<evidence type="ECO:0000313" key="6">
    <source>
        <dbReference type="Proteomes" id="UP000195521"/>
    </source>
</evidence>
<dbReference type="AlphaFoldDB" id="A0A1Y1JMZ2"/>
<gene>
    <name evidence="5" type="ORF">PGO_131800</name>
</gene>
<keyword evidence="1" id="KW-0863">Zinc-finger</keyword>
<comment type="caution">
    <text evidence="5">The sequence shown here is derived from an EMBL/GenBank/DDBJ whole genome shotgun (WGS) entry which is preliminary data.</text>
</comment>
<keyword evidence="3" id="KW-1133">Transmembrane helix</keyword>
<feature type="domain" description="C6H2-type" evidence="4">
    <location>
        <begin position="1"/>
        <end position="53"/>
    </location>
</feature>
<keyword evidence="1" id="KW-0479">Metal-binding</keyword>
<name>A0A1Y1JMZ2_PLAGO</name>
<evidence type="ECO:0000313" key="5">
    <source>
        <dbReference type="EMBL" id="GAW82908.1"/>
    </source>
</evidence>
<evidence type="ECO:0000259" key="4">
    <source>
        <dbReference type="PROSITE" id="PS52013"/>
    </source>
</evidence>
<evidence type="ECO:0000256" key="3">
    <source>
        <dbReference type="SAM" id="Phobius"/>
    </source>
</evidence>
<dbReference type="Pfam" id="PF15801">
    <property type="entry name" value="zf-C6H2"/>
    <property type="match status" value="1"/>
</dbReference>
<dbReference type="EMBL" id="BDQF01000014">
    <property type="protein sequence ID" value="GAW82908.1"/>
    <property type="molecule type" value="Genomic_DNA"/>
</dbReference>
<evidence type="ECO:0000256" key="2">
    <source>
        <dbReference type="SAM" id="MobiDB-lite"/>
    </source>
</evidence>
<accession>A0A1Y1JMZ2</accession>
<evidence type="ECO:0000256" key="1">
    <source>
        <dbReference type="PROSITE-ProRule" id="PRU01357"/>
    </source>
</evidence>
<dbReference type="RefSeq" id="XP_028545497.1">
    <property type="nucleotide sequence ID" value="XM_028689696.1"/>
</dbReference>
<feature type="compositionally biased region" description="Basic and acidic residues" evidence="2">
    <location>
        <begin position="600"/>
        <end position="615"/>
    </location>
</feature>
<dbReference type="GeneID" id="39749646"/>